<dbReference type="KEGG" id="sva:SVA_1356"/>
<organism evidence="2 3">
    <name type="scientific">Sulfurifustis variabilis</name>
    <dbReference type="NCBI Taxonomy" id="1675686"/>
    <lineage>
        <taxon>Bacteria</taxon>
        <taxon>Pseudomonadati</taxon>
        <taxon>Pseudomonadota</taxon>
        <taxon>Gammaproteobacteria</taxon>
        <taxon>Acidiferrobacterales</taxon>
        <taxon>Acidiferrobacteraceae</taxon>
        <taxon>Sulfurifustis</taxon>
    </lineage>
</organism>
<reference evidence="2 3" key="1">
    <citation type="submission" date="2015-08" db="EMBL/GenBank/DDBJ databases">
        <title>Complete genome sequence of Sulfurifustis variabilis.</title>
        <authorList>
            <person name="Miura A."/>
            <person name="Kojima H."/>
            <person name="Fukui M."/>
        </authorList>
    </citation>
    <scope>NUCLEOTIDE SEQUENCE [LARGE SCALE GENOMIC DNA]</scope>
    <source>
        <strain evidence="3">skN76</strain>
    </source>
</reference>
<dbReference type="InterPro" id="IPR038740">
    <property type="entry name" value="BioF2-like_GNAT_dom"/>
</dbReference>
<evidence type="ECO:0000259" key="1">
    <source>
        <dbReference type="Pfam" id="PF13480"/>
    </source>
</evidence>
<name>A0A1B4V2Z6_9GAMM</name>
<evidence type="ECO:0000313" key="2">
    <source>
        <dbReference type="EMBL" id="BAU47923.1"/>
    </source>
</evidence>
<feature type="domain" description="BioF2-like acetyltransferase" evidence="1">
    <location>
        <begin position="207"/>
        <end position="344"/>
    </location>
</feature>
<dbReference type="SUPFAM" id="SSF55729">
    <property type="entry name" value="Acyl-CoA N-acyltransferases (Nat)"/>
    <property type="match status" value="1"/>
</dbReference>
<evidence type="ECO:0000313" key="3">
    <source>
        <dbReference type="Proteomes" id="UP000218899"/>
    </source>
</evidence>
<protein>
    <submittedName>
        <fullName evidence="2">Cellulose biosynthesis protein CelD</fullName>
    </submittedName>
</protein>
<dbReference type="Proteomes" id="UP000218899">
    <property type="component" value="Chromosome"/>
</dbReference>
<dbReference type="InterPro" id="IPR016181">
    <property type="entry name" value="Acyl_CoA_acyltransferase"/>
</dbReference>
<proteinExistence type="predicted"/>
<dbReference type="Pfam" id="PF13480">
    <property type="entry name" value="Acetyltransf_6"/>
    <property type="match status" value="1"/>
</dbReference>
<gene>
    <name evidence="2" type="ORF">SVA_1356</name>
</gene>
<keyword evidence="3" id="KW-1185">Reference proteome</keyword>
<sequence>MSGETGADLGQVTGMVSKEVIAGGIDVRVVRLEEIDDRTMREWLELEQRALEPNAYLSPRLVVPAVRHLGFGGSVLLLCLERAERTGPRLVGVGAFQSLARSRHFPLPHLRAFRSPHSYLSGLLVGAEEAGSALRAFFRFLRGPDCPWHGVAFYDRSGGDELDRGLTAAAVDAGAAWFEIARTRRAVFVPAEAGERYVERVLGRDGAKNFRRRRRRLEEIGPVEWRSTASDDAEAARRFIDLEHLGWRGERGRSLKVRPGHAAFFEEMTRAFGAAGQGFFTELRVRERAIASTINLIAQDVGFAFKLGWDPAYARYSPGLLNELELLRNAPQRWPHLRYFDSGADEGSFIDRLWSGRRTLVSGIYATSSLGKQAARCLGAARRVKRWLRGGPVPR</sequence>
<accession>A0A1B4V2Z6</accession>
<dbReference type="EMBL" id="AP014936">
    <property type="protein sequence ID" value="BAU47923.1"/>
    <property type="molecule type" value="Genomic_DNA"/>
</dbReference>
<dbReference type="AlphaFoldDB" id="A0A1B4V2Z6"/>